<protein>
    <submittedName>
        <fullName evidence="1">Uncharacterized protein</fullName>
    </submittedName>
</protein>
<comment type="caution">
    <text evidence="1">The sequence shown here is derived from an EMBL/GenBank/DDBJ whole genome shotgun (WGS) entry which is preliminary data.</text>
</comment>
<evidence type="ECO:0000313" key="1">
    <source>
        <dbReference type="EMBL" id="KAI3729437.1"/>
    </source>
</evidence>
<proteinExistence type="predicted"/>
<name>A0ACB9C538_ARCLA</name>
<gene>
    <name evidence="1" type="ORF">L6452_18095</name>
</gene>
<evidence type="ECO:0000313" key="2">
    <source>
        <dbReference type="Proteomes" id="UP001055879"/>
    </source>
</evidence>
<sequence>MLFSFTKRPDIDDLYPSTRRTDTTIRSQPTAHPSFLAFLFVSLLCSQAYLLRVVFGENEHSFLPATWVVFGETTGFSSIVPYAPVDPFR</sequence>
<reference evidence="1 2" key="2">
    <citation type="journal article" date="2022" name="Mol. Ecol. Resour.">
        <title>The genomes of chicory, endive, great burdock and yacon provide insights into Asteraceae paleo-polyploidization history and plant inulin production.</title>
        <authorList>
            <person name="Fan W."/>
            <person name="Wang S."/>
            <person name="Wang H."/>
            <person name="Wang A."/>
            <person name="Jiang F."/>
            <person name="Liu H."/>
            <person name="Zhao H."/>
            <person name="Xu D."/>
            <person name="Zhang Y."/>
        </authorList>
    </citation>
    <scope>NUCLEOTIDE SEQUENCE [LARGE SCALE GENOMIC DNA]</scope>
    <source>
        <strain evidence="2">cv. Niubang</strain>
    </source>
</reference>
<organism evidence="1 2">
    <name type="scientific">Arctium lappa</name>
    <name type="common">Greater burdock</name>
    <name type="synonym">Lappa major</name>
    <dbReference type="NCBI Taxonomy" id="4217"/>
    <lineage>
        <taxon>Eukaryota</taxon>
        <taxon>Viridiplantae</taxon>
        <taxon>Streptophyta</taxon>
        <taxon>Embryophyta</taxon>
        <taxon>Tracheophyta</taxon>
        <taxon>Spermatophyta</taxon>
        <taxon>Magnoliopsida</taxon>
        <taxon>eudicotyledons</taxon>
        <taxon>Gunneridae</taxon>
        <taxon>Pentapetalae</taxon>
        <taxon>asterids</taxon>
        <taxon>campanulids</taxon>
        <taxon>Asterales</taxon>
        <taxon>Asteraceae</taxon>
        <taxon>Carduoideae</taxon>
        <taxon>Cardueae</taxon>
        <taxon>Arctiinae</taxon>
        <taxon>Arctium</taxon>
    </lineage>
</organism>
<reference evidence="2" key="1">
    <citation type="journal article" date="2022" name="Mol. Ecol. Resour.">
        <title>The genomes of chicory, endive, great burdock and yacon provide insights into Asteraceae palaeo-polyploidization history and plant inulin production.</title>
        <authorList>
            <person name="Fan W."/>
            <person name="Wang S."/>
            <person name="Wang H."/>
            <person name="Wang A."/>
            <person name="Jiang F."/>
            <person name="Liu H."/>
            <person name="Zhao H."/>
            <person name="Xu D."/>
            <person name="Zhang Y."/>
        </authorList>
    </citation>
    <scope>NUCLEOTIDE SEQUENCE [LARGE SCALE GENOMIC DNA]</scope>
    <source>
        <strain evidence="2">cv. Niubang</strain>
    </source>
</reference>
<dbReference type="EMBL" id="CM042051">
    <property type="protein sequence ID" value="KAI3729437.1"/>
    <property type="molecule type" value="Genomic_DNA"/>
</dbReference>
<keyword evidence="2" id="KW-1185">Reference proteome</keyword>
<accession>A0ACB9C538</accession>
<dbReference type="Proteomes" id="UP001055879">
    <property type="component" value="Linkage Group LG05"/>
</dbReference>